<evidence type="ECO:0000313" key="4">
    <source>
        <dbReference type="EMBL" id="CAL1144430.1"/>
    </source>
</evidence>
<organism evidence="3">
    <name type="scientific">Cladocopium goreaui</name>
    <dbReference type="NCBI Taxonomy" id="2562237"/>
    <lineage>
        <taxon>Eukaryota</taxon>
        <taxon>Sar</taxon>
        <taxon>Alveolata</taxon>
        <taxon>Dinophyceae</taxon>
        <taxon>Suessiales</taxon>
        <taxon>Symbiodiniaceae</taxon>
        <taxon>Cladocopium</taxon>
    </lineage>
</organism>
<feature type="transmembrane region" description="Helical" evidence="2">
    <location>
        <begin position="66"/>
        <end position="87"/>
    </location>
</feature>
<evidence type="ECO:0000313" key="6">
    <source>
        <dbReference type="Proteomes" id="UP001152797"/>
    </source>
</evidence>
<keyword evidence="5" id="KW-0012">Acyltransferase</keyword>
<feature type="transmembrane region" description="Helical" evidence="2">
    <location>
        <begin position="107"/>
        <end position="128"/>
    </location>
</feature>
<dbReference type="EMBL" id="CAMXCT030001546">
    <property type="protein sequence ID" value="CAL4778367.1"/>
    <property type="molecule type" value="Genomic_DNA"/>
</dbReference>
<evidence type="ECO:0000313" key="5">
    <source>
        <dbReference type="EMBL" id="CAL4778367.1"/>
    </source>
</evidence>
<accession>A0A9P1FY79</accession>
<feature type="transmembrane region" description="Helical" evidence="2">
    <location>
        <begin position="209"/>
        <end position="227"/>
    </location>
</feature>
<dbReference type="Pfam" id="PF10998">
    <property type="entry name" value="DUF2838"/>
    <property type="match status" value="1"/>
</dbReference>
<dbReference type="AlphaFoldDB" id="A0A9P1FY79"/>
<reference evidence="3" key="1">
    <citation type="submission" date="2022-10" db="EMBL/GenBank/DDBJ databases">
        <authorList>
            <person name="Chen Y."/>
            <person name="Dougan E. K."/>
            <person name="Chan C."/>
            <person name="Rhodes N."/>
            <person name="Thang M."/>
        </authorList>
    </citation>
    <scope>NUCLEOTIDE SEQUENCE</scope>
</reference>
<dbReference type="OrthoDB" id="406287at2759"/>
<feature type="region of interest" description="Disordered" evidence="1">
    <location>
        <begin position="1"/>
        <end position="42"/>
    </location>
</feature>
<keyword evidence="2" id="KW-0812">Transmembrane</keyword>
<evidence type="ECO:0000256" key="2">
    <source>
        <dbReference type="SAM" id="Phobius"/>
    </source>
</evidence>
<evidence type="ECO:0000313" key="3">
    <source>
        <dbReference type="EMBL" id="CAI3991055.1"/>
    </source>
</evidence>
<keyword evidence="5" id="KW-0808">Transferase</keyword>
<proteinExistence type="predicted"/>
<keyword evidence="6" id="KW-1185">Reference proteome</keyword>
<keyword evidence="2" id="KW-1133">Transmembrane helix</keyword>
<feature type="compositionally biased region" description="Basic and acidic residues" evidence="1">
    <location>
        <begin position="7"/>
        <end position="16"/>
    </location>
</feature>
<keyword evidence="2" id="KW-0472">Membrane</keyword>
<name>A0A9P1FY79_9DINO</name>
<dbReference type="EMBL" id="CAMXCT020001546">
    <property type="protein sequence ID" value="CAL1144430.1"/>
    <property type="molecule type" value="Genomic_DNA"/>
</dbReference>
<dbReference type="GO" id="GO:0016746">
    <property type="term" value="F:acyltransferase activity"/>
    <property type="evidence" value="ECO:0007669"/>
    <property type="project" value="UniProtKB-KW"/>
</dbReference>
<protein>
    <submittedName>
        <fullName evidence="5">Glycerophosphocholine acyltransferase 1</fullName>
    </submittedName>
</protein>
<dbReference type="Proteomes" id="UP001152797">
    <property type="component" value="Unassembled WGS sequence"/>
</dbReference>
<dbReference type="InterPro" id="IPR021261">
    <property type="entry name" value="GPCAT"/>
</dbReference>
<evidence type="ECO:0000256" key="1">
    <source>
        <dbReference type="SAM" id="MobiDB-lite"/>
    </source>
</evidence>
<comment type="caution">
    <text evidence="3">The sequence shown here is derived from an EMBL/GenBank/DDBJ whole genome shotgun (WGS) entry which is preliminary data.</text>
</comment>
<sequence>MASDSAESVKRRDRDASPAPVARRAAKEPQSSGNSVAAKAAPKMQRQHSIYALTPDQRWLRPSLAFPLYAGTLASTMLVCLVWQPSYKMLRLQYTLAAWYYYARKEWILYFIDLCFVNSILLIVSLWCCSEGECSQEWLLAVYLVAQGPVAGAIFPLQTPLTLHHPEAFESFFLHASPMWISYAVRWRWGGLGEMPTVGSLMILGFRRIYLPWSLLYLVFLLSQPIFPDKIAGCLGEMPQILNAKSVCMLSKVYGDI</sequence>
<reference evidence="4" key="2">
    <citation type="submission" date="2024-04" db="EMBL/GenBank/DDBJ databases">
        <authorList>
            <person name="Chen Y."/>
            <person name="Shah S."/>
            <person name="Dougan E. K."/>
            <person name="Thang M."/>
            <person name="Chan C."/>
        </authorList>
    </citation>
    <scope>NUCLEOTIDE SEQUENCE [LARGE SCALE GENOMIC DNA]</scope>
</reference>
<dbReference type="EMBL" id="CAMXCT010001546">
    <property type="protein sequence ID" value="CAI3991055.1"/>
    <property type="molecule type" value="Genomic_DNA"/>
</dbReference>
<gene>
    <name evidence="3" type="ORF">C1SCF055_LOCUS17991</name>
</gene>